<evidence type="ECO:0000256" key="2">
    <source>
        <dbReference type="ARBA" id="ARBA00022679"/>
    </source>
</evidence>
<dbReference type="Proteomes" id="UP001181355">
    <property type="component" value="Chromosome"/>
</dbReference>
<dbReference type="InterPro" id="IPR002745">
    <property type="entry name" value="Ptrans_KptA/Tpt1"/>
</dbReference>
<keyword evidence="7" id="KW-1185">Reference proteome</keyword>
<dbReference type="InterPro" id="IPR042080">
    <property type="entry name" value="RNA_2'-PTrans_N"/>
</dbReference>
<dbReference type="InterPro" id="IPR022928">
    <property type="entry name" value="RNA_2'-PTrans_KptA"/>
</dbReference>
<keyword evidence="2 5" id="KW-0808">Transferase</keyword>
<proteinExistence type="inferred from homology"/>
<gene>
    <name evidence="5" type="primary">kptA</name>
    <name evidence="6" type="ORF">RF679_16895</name>
</gene>
<evidence type="ECO:0000313" key="6">
    <source>
        <dbReference type="EMBL" id="WMW80305.1"/>
    </source>
</evidence>
<dbReference type="InterPro" id="IPR042081">
    <property type="entry name" value="RNA_2'-PTrans_C"/>
</dbReference>
<accession>A0ABY9RJ48</accession>
<sequence length="181" mass="20567">MKKETLSKLMSLALRHKPQEIGIQLDHQGWTSLSDLHSAIQTKHPEVTVADIMNVVATCPKQRFAVDEEGQMIRANQGHSIKVDLALPIATPPERLFHGTASRFIESIRRDGLQARQRHHVHLTASRETAMTVGARRGTAYLLQIDAKQMHEDGYHFYLSENQVWLTDVVPAKYIIELEEQ</sequence>
<evidence type="ECO:0000313" key="7">
    <source>
        <dbReference type="Proteomes" id="UP001181355"/>
    </source>
</evidence>
<evidence type="ECO:0000256" key="4">
    <source>
        <dbReference type="ARBA" id="ARBA00025212"/>
    </source>
</evidence>
<dbReference type="EMBL" id="CP133720">
    <property type="protein sequence ID" value="WMW80305.1"/>
    <property type="molecule type" value="Genomic_DNA"/>
</dbReference>
<organism evidence="6 7">
    <name type="scientific">Undibacterium cyanobacteriorum</name>
    <dbReference type="NCBI Taxonomy" id="3073561"/>
    <lineage>
        <taxon>Bacteria</taxon>
        <taxon>Pseudomonadati</taxon>
        <taxon>Pseudomonadota</taxon>
        <taxon>Betaproteobacteria</taxon>
        <taxon>Burkholderiales</taxon>
        <taxon>Oxalobacteraceae</taxon>
        <taxon>Undibacterium</taxon>
    </lineage>
</organism>
<dbReference type="Pfam" id="PF01885">
    <property type="entry name" value="PTS_2-RNA"/>
    <property type="match status" value="1"/>
</dbReference>
<keyword evidence="3 5" id="KW-0520">NAD</keyword>
<dbReference type="HAMAP" id="MF_00299">
    <property type="entry name" value="KptA"/>
    <property type="match status" value="1"/>
</dbReference>
<name>A0ABY9RJ48_9BURK</name>
<evidence type="ECO:0000256" key="3">
    <source>
        <dbReference type="ARBA" id="ARBA00023027"/>
    </source>
</evidence>
<evidence type="ECO:0000256" key="1">
    <source>
        <dbReference type="ARBA" id="ARBA00009836"/>
    </source>
</evidence>
<dbReference type="Gene3D" id="3.20.170.30">
    <property type="match status" value="1"/>
</dbReference>
<comment type="function">
    <text evidence="4 5">Removes the 2'-phosphate from RNA via an intermediate in which the phosphate is ADP-ribosylated by NAD followed by a presumed transesterification to release the RNA and generate ADP-ribose 1''-2''-cyclic phosphate (APPR&gt;P). May function as an ADP-ribosylase.</text>
</comment>
<dbReference type="PANTHER" id="PTHR12684:SF2">
    <property type="entry name" value="TRNA 2'-PHOSPHOTRANSFERASE 1"/>
    <property type="match status" value="1"/>
</dbReference>
<dbReference type="PANTHER" id="PTHR12684">
    <property type="entry name" value="PUTATIVE PHOSPHOTRANSFERASE"/>
    <property type="match status" value="1"/>
</dbReference>
<dbReference type="SUPFAM" id="SSF56399">
    <property type="entry name" value="ADP-ribosylation"/>
    <property type="match status" value="1"/>
</dbReference>
<dbReference type="RefSeq" id="WP_309481798.1">
    <property type="nucleotide sequence ID" value="NZ_CP133720.1"/>
</dbReference>
<comment type="similarity">
    <text evidence="1 5">Belongs to the KptA/TPT1 family.</text>
</comment>
<dbReference type="Gene3D" id="1.10.10.970">
    <property type="entry name" value="RNA 2'-phosphotransferase, Tpt1/KptA family, N-terminal domain"/>
    <property type="match status" value="1"/>
</dbReference>
<evidence type="ECO:0000256" key="5">
    <source>
        <dbReference type="HAMAP-Rule" id="MF_00299"/>
    </source>
</evidence>
<dbReference type="EC" id="2.7.1.-" evidence="5"/>
<reference evidence="6" key="1">
    <citation type="submission" date="2023-09" db="EMBL/GenBank/DDBJ databases">
        <title>Undibacterium sp. 20NA77.5 isolated from freshwater.</title>
        <authorList>
            <person name="Le V."/>
            <person name="Ko S.-R."/>
            <person name="Ahn C.-Y."/>
            <person name="Oh H.-M."/>
        </authorList>
    </citation>
    <scope>NUCLEOTIDE SEQUENCE</scope>
    <source>
        <strain evidence="6">20NA77.5</strain>
    </source>
</reference>
<protein>
    <recommendedName>
        <fullName evidence="5">Probable RNA 2'-phosphotransferase</fullName>
        <ecNumber evidence="5">2.7.1.-</ecNumber>
    </recommendedName>
</protein>